<proteinExistence type="predicted"/>
<dbReference type="AlphaFoldDB" id="A0A2M8KXU0"/>
<gene>
    <name evidence="1" type="ORF">COU90_00310</name>
</gene>
<name>A0A2M8KXU0_9BACT</name>
<evidence type="ECO:0000313" key="2">
    <source>
        <dbReference type="Proteomes" id="UP000229098"/>
    </source>
</evidence>
<dbReference type="Proteomes" id="UP000229098">
    <property type="component" value="Unassembled WGS sequence"/>
</dbReference>
<dbReference type="EMBL" id="PFEF01000003">
    <property type="protein sequence ID" value="PJE64703.1"/>
    <property type="molecule type" value="Genomic_DNA"/>
</dbReference>
<accession>A0A2M8KXU0</accession>
<sequence length="217" mass="22874">MTRILRNPLVLINALLFAFFLVVLMQRTLDVSGAPLFVQNVFAAVGNITGEGNVNQVAAFGASSNTIGNSIIYDNGINVGIGTTNPTQKLDAAGFVKGQSGLCIGNDCRTSWPSVPPIPTLSLSNFRECSMSAVAASGACFVNGNYENTFLVPVSVGDVNGVAYCRQKTESAAQYYNSKMVFIYVGLNDNGTYNTSSYYTQQTCPRGGGACGTGPQC</sequence>
<reference evidence="2" key="1">
    <citation type="submission" date="2017-09" db="EMBL/GenBank/DDBJ databases">
        <title>Depth-based differentiation of microbial function through sediment-hosted aquifers and enrichment of novel symbionts in the deep terrestrial subsurface.</title>
        <authorList>
            <person name="Probst A.J."/>
            <person name="Ladd B."/>
            <person name="Jarett J.K."/>
            <person name="Geller-Mcgrath D.E."/>
            <person name="Sieber C.M.K."/>
            <person name="Emerson J.B."/>
            <person name="Anantharaman K."/>
            <person name="Thomas B.C."/>
            <person name="Malmstrom R."/>
            <person name="Stieglmeier M."/>
            <person name="Klingl A."/>
            <person name="Woyke T."/>
            <person name="Ryan C.M."/>
            <person name="Banfield J.F."/>
        </authorList>
    </citation>
    <scope>NUCLEOTIDE SEQUENCE [LARGE SCALE GENOMIC DNA]</scope>
</reference>
<evidence type="ECO:0000313" key="1">
    <source>
        <dbReference type="EMBL" id="PJE64703.1"/>
    </source>
</evidence>
<protein>
    <submittedName>
        <fullName evidence="1">Uncharacterized protein</fullName>
    </submittedName>
</protein>
<organism evidence="1 2">
    <name type="scientific">Candidatus Ryanbacteria bacterium CG10_big_fil_rev_8_21_14_0_10_43_42</name>
    <dbReference type="NCBI Taxonomy" id="1974864"/>
    <lineage>
        <taxon>Bacteria</taxon>
        <taxon>Candidatus Ryaniibacteriota</taxon>
    </lineage>
</organism>
<comment type="caution">
    <text evidence="1">The sequence shown here is derived from an EMBL/GenBank/DDBJ whole genome shotgun (WGS) entry which is preliminary data.</text>
</comment>